<dbReference type="RefSeq" id="WP_094155814.1">
    <property type="nucleotide sequence ID" value="NZ_CP020028.1"/>
</dbReference>
<reference evidence="1 2" key="1">
    <citation type="submission" date="2017-03" db="EMBL/GenBank/DDBJ databases">
        <title>Complete genome sequence of Paenibacillus Kribbensis producing bioflocculants.</title>
        <authorList>
            <person name="Lee H.-G."/>
            <person name="Oh H.-M."/>
        </authorList>
    </citation>
    <scope>NUCLEOTIDE SEQUENCE [LARGE SCALE GENOMIC DNA]</scope>
    <source>
        <strain evidence="1 2">AM49</strain>
    </source>
</reference>
<protein>
    <recommendedName>
        <fullName evidence="3">HEAT repeat domain-containing protein</fullName>
    </recommendedName>
</protein>
<evidence type="ECO:0000313" key="1">
    <source>
        <dbReference type="EMBL" id="ASR48450.1"/>
    </source>
</evidence>
<name>A0A222WPG1_9BACL</name>
<dbReference type="InterPro" id="IPR016024">
    <property type="entry name" value="ARM-type_fold"/>
</dbReference>
<accession>A0A222WPG1</accession>
<keyword evidence="2" id="KW-1185">Reference proteome</keyword>
<dbReference type="OrthoDB" id="512760at2"/>
<dbReference type="Proteomes" id="UP000214666">
    <property type="component" value="Chromosome"/>
</dbReference>
<dbReference type="SUPFAM" id="SSF48371">
    <property type="entry name" value="ARM repeat"/>
    <property type="match status" value="1"/>
</dbReference>
<dbReference type="EMBL" id="CP020028">
    <property type="protein sequence ID" value="ASR48450.1"/>
    <property type="molecule type" value="Genomic_DNA"/>
</dbReference>
<dbReference type="InterPro" id="IPR011989">
    <property type="entry name" value="ARM-like"/>
</dbReference>
<dbReference type="Gene3D" id="1.25.10.10">
    <property type="entry name" value="Leucine-rich Repeat Variant"/>
    <property type="match status" value="1"/>
</dbReference>
<organism evidence="1 2">
    <name type="scientific">Paenibacillus kribbensis</name>
    <dbReference type="NCBI Taxonomy" id="172713"/>
    <lineage>
        <taxon>Bacteria</taxon>
        <taxon>Bacillati</taxon>
        <taxon>Bacillota</taxon>
        <taxon>Bacilli</taxon>
        <taxon>Bacillales</taxon>
        <taxon>Paenibacillaceae</taxon>
        <taxon>Paenibacillus</taxon>
    </lineage>
</organism>
<evidence type="ECO:0000313" key="2">
    <source>
        <dbReference type="Proteomes" id="UP000214666"/>
    </source>
</evidence>
<dbReference type="AlphaFoldDB" id="A0A222WPG1"/>
<dbReference type="KEGG" id="pkb:B4V02_17970"/>
<sequence>MNKLLLENVINNGDLMEAVKMIEEVGEKRDNEFTSILIKHLGSTDSPILRNAIAIALADIRNQEAILPLINVLKHPKTEGSRGTLLYALESFDIVPHIVTITDLLDDNFEVSRHSFQLISGVANNLSSTQKEICKQLIKDKIADVKNENNRTFLLDSLRLFN</sequence>
<gene>
    <name evidence="1" type="ORF">B4V02_17970</name>
</gene>
<proteinExistence type="predicted"/>
<evidence type="ECO:0008006" key="3">
    <source>
        <dbReference type="Google" id="ProtNLM"/>
    </source>
</evidence>
<dbReference type="STRING" id="172713.GCA_001705305_00174"/>